<dbReference type="PANTHER" id="PTHR30203">
    <property type="entry name" value="OUTER MEMBRANE CATION EFFLUX PROTEIN"/>
    <property type="match status" value="1"/>
</dbReference>
<gene>
    <name evidence="3" type="ORF">DFR49_3086</name>
</gene>
<organism evidence="3 4">
    <name type="scientific">Hephaestia caeni</name>
    <dbReference type="NCBI Taxonomy" id="645617"/>
    <lineage>
        <taxon>Bacteria</taxon>
        <taxon>Pseudomonadati</taxon>
        <taxon>Pseudomonadota</taxon>
        <taxon>Alphaproteobacteria</taxon>
        <taxon>Sphingomonadales</taxon>
        <taxon>Sphingomonadaceae</taxon>
        <taxon>Hephaestia</taxon>
    </lineage>
</organism>
<dbReference type="AlphaFoldDB" id="A0A397NNM7"/>
<name>A0A397NNM7_9SPHN</name>
<dbReference type="InterPro" id="IPR003423">
    <property type="entry name" value="OMP_efflux"/>
</dbReference>
<keyword evidence="2" id="KW-1134">Transmembrane beta strand</keyword>
<reference evidence="3 4" key="1">
    <citation type="submission" date="2018-08" db="EMBL/GenBank/DDBJ databases">
        <title>Genomic Encyclopedia of Type Strains, Phase IV (KMG-IV): sequencing the most valuable type-strain genomes for metagenomic binning, comparative biology and taxonomic classification.</title>
        <authorList>
            <person name="Goeker M."/>
        </authorList>
    </citation>
    <scope>NUCLEOTIDE SEQUENCE [LARGE SCALE GENOMIC DNA]</scope>
    <source>
        <strain evidence="3 4">DSM 25527</strain>
    </source>
</reference>
<feature type="chain" id="PRO_5017098120" evidence="2">
    <location>
        <begin position="30"/>
        <end position="505"/>
    </location>
</feature>
<feature type="signal peptide" evidence="2">
    <location>
        <begin position="1"/>
        <end position="29"/>
    </location>
</feature>
<dbReference type="PANTHER" id="PTHR30203:SF25">
    <property type="entry name" value="OUTER MEMBRANE PROTEIN-RELATED"/>
    <property type="match status" value="1"/>
</dbReference>
<keyword evidence="2" id="KW-0812">Transmembrane</keyword>
<dbReference type="SUPFAM" id="SSF56954">
    <property type="entry name" value="Outer membrane efflux proteins (OEP)"/>
    <property type="match status" value="1"/>
</dbReference>
<dbReference type="GO" id="GO:0015562">
    <property type="term" value="F:efflux transmembrane transporter activity"/>
    <property type="evidence" value="ECO:0007669"/>
    <property type="project" value="InterPro"/>
</dbReference>
<keyword evidence="2" id="KW-0732">Signal</keyword>
<dbReference type="Proteomes" id="UP000266568">
    <property type="component" value="Unassembled WGS sequence"/>
</dbReference>
<dbReference type="Gene3D" id="1.20.1600.10">
    <property type="entry name" value="Outer membrane efflux proteins (OEP)"/>
    <property type="match status" value="1"/>
</dbReference>
<comment type="similarity">
    <text evidence="1 2">Belongs to the outer membrane factor (OMF) (TC 1.B.17) family.</text>
</comment>
<keyword evidence="2" id="KW-0472">Membrane</keyword>
<evidence type="ECO:0000256" key="2">
    <source>
        <dbReference type="RuleBase" id="RU362097"/>
    </source>
</evidence>
<dbReference type="NCBIfam" id="TIGR01845">
    <property type="entry name" value="outer_NodT"/>
    <property type="match status" value="1"/>
</dbReference>
<proteinExistence type="inferred from homology"/>
<dbReference type="PROSITE" id="PS51257">
    <property type="entry name" value="PROKAR_LIPOPROTEIN"/>
    <property type="match status" value="1"/>
</dbReference>
<dbReference type="GO" id="GO:0005886">
    <property type="term" value="C:plasma membrane"/>
    <property type="evidence" value="ECO:0007669"/>
    <property type="project" value="UniProtKB-SubCell"/>
</dbReference>
<comment type="caution">
    <text evidence="3">The sequence shown here is derived from an EMBL/GenBank/DDBJ whole genome shotgun (WGS) entry which is preliminary data.</text>
</comment>
<keyword evidence="2 3" id="KW-0449">Lipoprotein</keyword>
<dbReference type="EMBL" id="QXDC01000004">
    <property type="protein sequence ID" value="RIA37209.1"/>
    <property type="molecule type" value="Genomic_DNA"/>
</dbReference>
<keyword evidence="4" id="KW-1185">Reference proteome</keyword>
<evidence type="ECO:0000313" key="4">
    <source>
        <dbReference type="Proteomes" id="UP000266568"/>
    </source>
</evidence>
<dbReference type="Pfam" id="PF02321">
    <property type="entry name" value="OEP"/>
    <property type="match status" value="2"/>
</dbReference>
<evidence type="ECO:0000313" key="3">
    <source>
        <dbReference type="EMBL" id="RIA37209.1"/>
    </source>
</evidence>
<comment type="subcellular location">
    <subcellularLocation>
        <location evidence="2">Cell membrane</location>
        <topology evidence="2">Lipid-anchor</topology>
    </subcellularLocation>
</comment>
<keyword evidence="2" id="KW-0564">Palmitate</keyword>
<dbReference type="InterPro" id="IPR010131">
    <property type="entry name" value="MdtP/NodT-like"/>
</dbReference>
<sequence>MDARPGGGHLIGMARSRFLLLMVPAASLAACAVGPTYRPASSGALGVPDQFSVAADARAQEDLSTWWTRFDDPLLTRLIEQARADNLDVAQAVSRLRQAHEGLIQSRAQWLPQVSGSAGYSRSIDVAGANTVTLPDGTVTTISRNSGDSFSVGGNVSYQLGLFGEVGRAVAASRAQYEGAGYDYATVLISTEAEIARNYVLARGYQAQLANARQSLAIQDDNLEIAGFRVQAGLVSSLDQEQARAARAQTAASVPGIEQSYSQAVARLGVLTGQAPGALRAEMEAVKPIPVAASDVAIGIPADTLRQRPDVRAAERSLAASVEQIGIAKAQLYPGLSIGGSMSSNSTSIGNLFDMISGQLFANLAQTIFDGGRLRSQVRSNEAGAEAAFAAYKGTVLTSLEDIENAVVAMNTAKERAAQYAIALDAANNSAILSRSQYRAGLTDFTTLNTAESQLLSARNGLTQAKADQATALIQLYLALGGGWDSTTVPTAPDTPATFQPAEEQ</sequence>
<evidence type="ECO:0000256" key="1">
    <source>
        <dbReference type="ARBA" id="ARBA00007613"/>
    </source>
</evidence>
<accession>A0A397NNM7</accession>
<dbReference type="Gene3D" id="2.20.200.10">
    <property type="entry name" value="Outer membrane efflux proteins (OEP)"/>
    <property type="match status" value="1"/>
</dbReference>
<protein>
    <submittedName>
        <fullName evidence="3">NodT family efflux transporter outer membrane factor (OMF) lipoprotein</fullName>
    </submittedName>
</protein>